<evidence type="ECO:0000313" key="3">
    <source>
        <dbReference type="Proteomes" id="UP000265520"/>
    </source>
</evidence>
<name>A0A392VIU1_9FABA</name>
<dbReference type="AlphaFoldDB" id="A0A392VIU1"/>
<sequence length="47" mass="5314">MLQESGCSSVAGAVREDGGARRRREQSWRVSIWSRRVAQLNRRGARA</sequence>
<reference evidence="2 3" key="1">
    <citation type="journal article" date="2018" name="Front. Plant Sci.">
        <title>Red Clover (Trifolium pratense) and Zigzag Clover (T. medium) - A Picture of Genomic Similarities and Differences.</title>
        <authorList>
            <person name="Dluhosova J."/>
            <person name="Istvanek J."/>
            <person name="Nedelnik J."/>
            <person name="Repkova J."/>
        </authorList>
    </citation>
    <scope>NUCLEOTIDE SEQUENCE [LARGE SCALE GENOMIC DNA]</scope>
    <source>
        <strain evidence="3">cv. 10/8</strain>
        <tissue evidence="2">Leaf</tissue>
    </source>
</reference>
<dbReference type="Proteomes" id="UP000265520">
    <property type="component" value="Unassembled WGS sequence"/>
</dbReference>
<protein>
    <submittedName>
        <fullName evidence="2">Uncharacterized protein</fullName>
    </submittedName>
</protein>
<proteinExistence type="predicted"/>
<organism evidence="2 3">
    <name type="scientific">Trifolium medium</name>
    <dbReference type="NCBI Taxonomy" id="97028"/>
    <lineage>
        <taxon>Eukaryota</taxon>
        <taxon>Viridiplantae</taxon>
        <taxon>Streptophyta</taxon>
        <taxon>Embryophyta</taxon>
        <taxon>Tracheophyta</taxon>
        <taxon>Spermatophyta</taxon>
        <taxon>Magnoliopsida</taxon>
        <taxon>eudicotyledons</taxon>
        <taxon>Gunneridae</taxon>
        <taxon>Pentapetalae</taxon>
        <taxon>rosids</taxon>
        <taxon>fabids</taxon>
        <taxon>Fabales</taxon>
        <taxon>Fabaceae</taxon>
        <taxon>Papilionoideae</taxon>
        <taxon>50 kb inversion clade</taxon>
        <taxon>NPAAA clade</taxon>
        <taxon>Hologalegina</taxon>
        <taxon>IRL clade</taxon>
        <taxon>Trifolieae</taxon>
        <taxon>Trifolium</taxon>
    </lineage>
</organism>
<comment type="caution">
    <text evidence="2">The sequence shown here is derived from an EMBL/GenBank/DDBJ whole genome shotgun (WGS) entry which is preliminary data.</text>
</comment>
<evidence type="ECO:0000256" key="1">
    <source>
        <dbReference type="SAM" id="MobiDB-lite"/>
    </source>
</evidence>
<evidence type="ECO:0000313" key="2">
    <source>
        <dbReference type="EMBL" id="MCI87837.1"/>
    </source>
</evidence>
<keyword evidence="3" id="KW-1185">Reference proteome</keyword>
<accession>A0A392VIU1</accession>
<feature type="region of interest" description="Disordered" evidence="1">
    <location>
        <begin position="1"/>
        <end position="26"/>
    </location>
</feature>
<dbReference type="EMBL" id="LXQA011176600">
    <property type="protein sequence ID" value="MCI87837.1"/>
    <property type="molecule type" value="Genomic_DNA"/>
</dbReference>